<feature type="non-terminal residue" evidence="6">
    <location>
        <position position="1"/>
    </location>
</feature>
<evidence type="ECO:0000313" key="7">
    <source>
        <dbReference type="Proteomes" id="UP000556200"/>
    </source>
</evidence>
<dbReference type="Pfam" id="PF00098">
    <property type="entry name" value="zf-CCHC"/>
    <property type="match status" value="1"/>
</dbReference>
<dbReference type="Proteomes" id="UP000556200">
    <property type="component" value="Unassembled WGS sequence"/>
</dbReference>
<protein>
    <submittedName>
        <fullName evidence="6">GAK8 protein</fullName>
    </submittedName>
</protein>
<dbReference type="AlphaFoldDB" id="A0A7K4RID9"/>
<evidence type="ECO:0000256" key="4">
    <source>
        <dbReference type="PROSITE-ProRule" id="PRU00047"/>
    </source>
</evidence>
<dbReference type="SUPFAM" id="SSF57756">
    <property type="entry name" value="Retrovirus zinc finger-like domains"/>
    <property type="match status" value="1"/>
</dbReference>
<dbReference type="GO" id="GO:0003676">
    <property type="term" value="F:nucleic acid binding"/>
    <property type="evidence" value="ECO:0007669"/>
    <property type="project" value="InterPro"/>
</dbReference>
<dbReference type="Gene3D" id="1.10.1200.30">
    <property type="match status" value="1"/>
</dbReference>
<dbReference type="InterPro" id="IPR001878">
    <property type="entry name" value="Znf_CCHC"/>
</dbReference>
<dbReference type="Gene3D" id="1.10.375.10">
    <property type="entry name" value="Human Immunodeficiency Virus Type 1 Capsid Protein"/>
    <property type="match status" value="1"/>
</dbReference>
<dbReference type="Gene3D" id="4.10.60.10">
    <property type="entry name" value="Zinc finger, CCHC-type"/>
    <property type="match status" value="1"/>
</dbReference>
<dbReference type="GO" id="GO:0008270">
    <property type="term" value="F:zinc ion binding"/>
    <property type="evidence" value="ECO:0007669"/>
    <property type="project" value="UniProtKB-KW"/>
</dbReference>
<dbReference type="InterPro" id="IPR008919">
    <property type="entry name" value="Retrov_capsid_N"/>
</dbReference>
<evidence type="ECO:0000313" key="6">
    <source>
        <dbReference type="EMBL" id="NWQ72612.1"/>
    </source>
</evidence>
<dbReference type="PANTHER" id="PTHR40389:SF3">
    <property type="entry name" value="IGE-BINDING PROTEIN"/>
    <property type="match status" value="1"/>
</dbReference>
<evidence type="ECO:0000259" key="5">
    <source>
        <dbReference type="PROSITE" id="PS50158"/>
    </source>
</evidence>
<gene>
    <name evidence="6" type="primary">Ervk8_2</name>
    <name evidence="6" type="ORF">NEOCIN_R13070</name>
</gene>
<reference evidence="6 7" key="1">
    <citation type="submission" date="2019-09" db="EMBL/GenBank/DDBJ databases">
        <title>Bird 10,000 Genomes (B10K) Project - Family phase.</title>
        <authorList>
            <person name="Zhang G."/>
        </authorList>
    </citation>
    <scope>NUCLEOTIDE SEQUENCE [LARGE SCALE GENOMIC DNA]</scope>
    <source>
        <strain evidence="6">B10K-DU-004-15</strain>
        <tissue evidence="6">Mixed tissue sample</tissue>
    </source>
</reference>
<dbReference type="InterPro" id="IPR050195">
    <property type="entry name" value="Primate_lentivir_Gag_pol-like"/>
</dbReference>
<dbReference type="SMART" id="SM00343">
    <property type="entry name" value="ZnF_C2HC"/>
    <property type="match status" value="1"/>
</dbReference>
<evidence type="ECO:0000256" key="1">
    <source>
        <dbReference type="ARBA" id="ARBA00022723"/>
    </source>
</evidence>
<dbReference type="PANTHER" id="PTHR40389">
    <property type="entry name" value="ENDOGENOUS RETROVIRUS GROUP K MEMBER 24 GAG POLYPROTEIN-RELATED"/>
    <property type="match status" value="1"/>
</dbReference>
<dbReference type="GO" id="GO:0016032">
    <property type="term" value="P:viral process"/>
    <property type="evidence" value="ECO:0007669"/>
    <property type="project" value="InterPro"/>
</dbReference>
<dbReference type="PROSITE" id="PS50158">
    <property type="entry name" value="ZF_CCHC"/>
    <property type="match status" value="1"/>
</dbReference>
<accession>A0A7K4RID9</accession>
<dbReference type="InterPro" id="IPR008916">
    <property type="entry name" value="Retrov_capsid_C"/>
</dbReference>
<evidence type="ECO:0000256" key="3">
    <source>
        <dbReference type="ARBA" id="ARBA00022833"/>
    </source>
</evidence>
<dbReference type="SUPFAM" id="SSF47943">
    <property type="entry name" value="Retrovirus capsid protein, N-terminal core domain"/>
    <property type="match status" value="1"/>
</dbReference>
<feature type="non-terminal residue" evidence="6">
    <location>
        <position position="571"/>
    </location>
</feature>
<dbReference type="InterPro" id="IPR045345">
    <property type="entry name" value="Gag_p24_C"/>
</dbReference>
<name>A0A7K4RID9_9TYRA</name>
<keyword evidence="1" id="KW-0479">Metal-binding</keyword>
<keyword evidence="3" id="KW-0862">Zinc</keyword>
<dbReference type="Pfam" id="PF19317">
    <property type="entry name" value="Gag_p24_C"/>
    <property type="match status" value="1"/>
</dbReference>
<keyword evidence="2 4" id="KW-0863">Zinc-finger</keyword>
<dbReference type="SUPFAM" id="SSF47353">
    <property type="entry name" value="Retrovirus capsid dimerization domain-like"/>
    <property type="match status" value="1"/>
</dbReference>
<keyword evidence="7" id="KW-1185">Reference proteome</keyword>
<dbReference type="EMBL" id="VYZA01006587">
    <property type="protein sequence ID" value="NWQ72612.1"/>
    <property type="molecule type" value="Genomic_DNA"/>
</dbReference>
<organism evidence="6 7">
    <name type="scientific">Neopipo cinnamomea</name>
    <dbReference type="NCBI Taxonomy" id="456388"/>
    <lineage>
        <taxon>Eukaryota</taxon>
        <taxon>Metazoa</taxon>
        <taxon>Chordata</taxon>
        <taxon>Craniata</taxon>
        <taxon>Vertebrata</taxon>
        <taxon>Euteleostomi</taxon>
        <taxon>Archelosauria</taxon>
        <taxon>Archosauria</taxon>
        <taxon>Dinosauria</taxon>
        <taxon>Saurischia</taxon>
        <taxon>Theropoda</taxon>
        <taxon>Coelurosauria</taxon>
        <taxon>Aves</taxon>
        <taxon>Neognathae</taxon>
        <taxon>Neoaves</taxon>
        <taxon>Telluraves</taxon>
        <taxon>Australaves</taxon>
        <taxon>Passeriformes</taxon>
        <taxon>Tyrannidae</taxon>
        <taxon>Neopipo</taxon>
    </lineage>
</organism>
<evidence type="ECO:0000256" key="2">
    <source>
        <dbReference type="ARBA" id="ARBA00022771"/>
    </source>
</evidence>
<feature type="domain" description="CCHC-type" evidence="5">
    <location>
        <begin position="492"/>
        <end position="506"/>
    </location>
</feature>
<comment type="caution">
    <text evidence="6">The sequence shown here is derived from an EMBL/GenBank/DDBJ whole genome shotgun (WGS) entry which is preliminary data.</text>
</comment>
<proteinExistence type="predicted"/>
<dbReference type="InterPro" id="IPR036875">
    <property type="entry name" value="Znf_CCHC_sf"/>
</dbReference>
<dbReference type="Pfam" id="PF00607">
    <property type="entry name" value="Gag_p24"/>
    <property type="match status" value="1"/>
</dbReference>
<sequence length="571" mass="62283">REAAYTLFEDFLKRKGFAELEIKKDVFALLEYAVSLGCFINPHTVHTLSEWRKFGDELWAKVIDDDKTARKFSKTWRSVYNTLLRHEAEKRAVDGVVQAKTDNATFSESYFSEVPTPMPPAFSVINMPAPKAADKPLENEIEAKPFAPPEPASENPPAIPTATSLSLCTTESVSGAATDLAEAMARERRESWAAFARQCMQEGDTAGLEALDMAFPIVYSQGPPDAQGRPTLDASITPLDWKLLAQLRSTVSQFGATGEPTRQILDYIWSSHILLPSDCRTITKLMYSPHQLLLFNAHWQAAVNRSVAAQRGPGDPLAGVTAEELLSIGAYIQVEAQALLVPDKCREAMRCVSEAMRYIKDPGGTPLYMSIKQGRDEPFGTFIDRVADAITKTGVNDYIKGALLKQCVLQNSNAATKTLISTLGADWTIEEALDRVTQAPTGAQVYLANALSELGQGIKAHAESTRTQVLAALAPLQAMAARPAKKLNSRLKCYRCGGMGHIRKNCSATGVWCQNCQSPSHNTHACHAGNEKASANRSCAPTKVAPTQTGRLPPFCSPQPAGVSAWTWQQQ</sequence>